<keyword evidence="3" id="KW-1185">Reference proteome</keyword>
<sequence>MSSTRKPSPHEKIEQSGQRQPDKGSPELNKAEYSETETDPSIEADFDDLLQEEWNELLTSYSAEKEKECSATHQEPRTPAPYQNRGVSPR</sequence>
<evidence type="ECO:0000313" key="2">
    <source>
        <dbReference type="EMBL" id="KAJ1144621.1"/>
    </source>
</evidence>
<gene>
    <name evidence="2" type="ORF">NDU88_010918</name>
</gene>
<name>A0AAV7QVQ4_PLEWA</name>
<feature type="region of interest" description="Disordered" evidence="1">
    <location>
        <begin position="59"/>
        <end position="90"/>
    </location>
</feature>
<comment type="caution">
    <text evidence="2">The sequence shown here is derived from an EMBL/GenBank/DDBJ whole genome shotgun (WGS) entry which is preliminary data.</text>
</comment>
<evidence type="ECO:0000256" key="1">
    <source>
        <dbReference type="SAM" id="MobiDB-lite"/>
    </source>
</evidence>
<feature type="compositionally biased region" description="Basic and acidic residues" evidence="1">
    <location>
        <begin position="8"/>
        <end position="33"/>
    </location>
</feature>
<dbReference type="Proteomes" id="UP001066276">
    <property type="component" value="Chromosome 6"/>
</dbReference>
<protein>
    <submittedName>
        <fullName evidence="2">Uncharacterized protein</fullName>
    </submittedName>
</protein>
<organism evidence="2 3">
    <name type="scientific">Pleurodeles waltl</name>
    <name type="common">Iberian ribbed newt</name>
    <dbReference type="NCBI Taxonomy" id="8319"/>
    <lineage>
        <taxon>Eukaryota</taxon>
        <taxon>Metazoa</taxon>
        <taxon>Chordata</taxon>
        <taxon>Craniata</taxon>
        <taxon>Vertebrata</taxon>
        <taxon>Euteleostomi</taxon>
        <taxon>Amphibia</taxon>
        <taxon>Batrachia</taxon>
        <taxon>Caudata</taxon>
        <taxon>Salamandroidea</taxon>
        <taxon>Salamandridae</taxon>
        <taxon>Pleurodelinae</taxon>
        <taxon>Pleurodeles</taxon>
    </lineage>
</organism>
<proteinExistence type="predicted"/>
<feature type="region of interest" description="Disordered" evidence="1">
    <location>
        <begin position="1"/>
        <end position="44"/>
    </location>
</feature>
<feature type="compositionally biased region" description="Acidic residues" evidence="1">
    <location>
        <begin position="34"/>
        <end position="44"/>
    </location>
</feature>
<dbReference type="EMBL" id="JANPWB010000010">
    <property type="protein sequence ID" value="KAJ1144621.1"/>
    <property type="molecule type" value="Genomic_DNA"/>
</dbReference>
<dbReference type="AlphaFoldDB" id="A0AAV7QVQ4"/>
<evidence type="ECO:0000313" key="3">
    <source>
        <dbReference type="Proteomes" id="UP001066276"/>
    </source>
</evidence>
<accession>A0AAV7QVQ4</accession>
<feature type="compositionally biased region" description="Basic and acidic residues" evidence="1">
    <location>
        <begin position="63"/>
        <end position="76"/>
    </location>
</feature>
<reference evidence="2" key="1">
    <citation type="journal article" date="2022" name="bioRxiv">
        <title>Sequencing and chromosome-scale assembly of the giantPleurodeles waltlgenome.</title>
        <authorList>
            <person name="Brown T."/>
            <person name="Elewa A."/>
            <person name="Iarovenko S."/>
            <person name="Subramanian E."/>
            <person name="Araus A.J."/>
            <person name="Petzold A."/>
            <person name="Susuki M."/>
            <person name="Suzuki K.-i.T."/>
            <person name="Hayashi T."/>
            <person name="Toyoda A."/>
            <person name="Oliveira C."/>
            <person name="Osipova E."/>
            <person name="Leigh N.D."/>
            <person name="Simon A."/>
            <person name="Yun M.H."/>
        </authorList>
    </citation>
    <scope>NUCLEOTIDE SEQUENCE</scope>
    <source>
        <strain evidence="2">20211129_DDA</strain>
        <tissue evidence="2">Liver</tissue>
    </source>
</reference>